<comment type="caution">
    <text evidence="4">The sequence shown here is derived from an EMBL/GenBank/DDBJ whole genome shotgun (WGS) entry which is preliminary data.</text>
</comment>
<dbReference type="PANTHER" id="PTHR47738:SF2">
    <property type="entry name" value="PTS SYSTEM FRUCTOSE-LIKE EIIA COMPONENT"/>
    <property type="match status" value="1"/>
</dbReference>
<dbReference type="InterPro" id="IPR051541">
    <property type="entry name" value="PTS_SugarTrans_NitroReg"/>
</dbReference>
<dbReference type="GeneID" id="78297045"/>
<dbReference type="Pfam" id="PF00359">
    <property type="entry name" value="PTS_EIIA_2"/>
    <property type="match status" value="1"/>
</dbReference>
<evidence type="ECO:0000313" key="5">
    <source>
        <dbReference type="Proteomes" id="UP000245959"/>
    </source>
</evidence>
<evidence type="ECO:0000259" key="3">
    <source>
        <dbReference type="PROSITE" id="PS51371"/>
    </source>
</evidence>
<keyword evidence="1" id="KW-0129">CBS domain</keyword>
<dbReference type="PROSITE" id="PS51094">
    <property type="entry name" value="PTS_EIIA_TYPE_2"/>
    <property type="match status" value="1"/>
</dbReference>
<dbReference type="Gene3D" id="3.10.580.10">
    <property type="entry name" value="CBS-domain"/>
    <property type="match status" value="1"/>
</dbReference>
<dbReference type="InterPro" id="IPR002178">
    <property type="entry name" value="PTS_EIIA_type-2_dom"/>
</dbReference>
<dbReference type="InterPro" id="IPR016152">
    <property type="entry name" value="PTrfase/Anion_transptr"/>
</dbReference>
<dbReference type="RefSeq" id="WP_116885781.1">
    <property type="nucleotide sequence ID" value="NZ_CALXNT010000117.1"/>
</dbReference>
<organism evidence="4 5">
    <name type="scientific">Victivallis vadensis</name>
    <dbReference type="NCBI Taxonomy" id="172901"/>
    <lineage>
        <taxon>Bacteria</taxon>
        <taxon>Pseudomonadati</taxon>
        <taxon>Lentisphaerota</taxon>
        <taxon>Lentisphaeria</taxon>
        <taxon>Victivallales</taxon>
        <taxon>Victivallaceae</taxon>
        <taxon>Victivallis</taxon>
    </lineage>
</organism>
<feature type="domain" description="PTS EIIA type-2" evidence="2">
    <location>
        <begin position="10"/>
        <end position="154"/>
    </location>
</feature>
<dbReference type="AlphaFoldDB" id="A0A2U1AFE1"/>
<evidence type="ECO:0000313" key="4">
    <source>
        <dbReference type="EMBL" id="PVY35120.1"/>
    </source>
</evidence>
<name>A0A2U1AFE1_9BACT</name>
<dbReference type="Pfam" id="PF00571">
    <property type="entry name" value="CBS"/>
    <property type="match status" value="2"/>
</dbReference>
<dbReference type="PANTHER" id="PTHR47738">
    <property type="entry name" value="PTS SYSTEM FRUCTOSE-LIKE EIIA COMPONENT-RELATED"/>
    <property type="match status" value="1"/>
</dbReference>
<dbReference type="SMART" id="SM00116">
    <property type="entry name" value="CBS"/>
    <property type="match status" value="2"/>
</dbReference>
<dbReference type="InterPro" id="IPR046342">
    <property type="entry name" value="CBS_dom_sf"/>
</dbReference>
<sequence length="307" mass="34197">MAEGNRNFHDFLSPNNIVCRSKAADGRELLVTLLDILKRHFPELDRDCALREVMAREELFPTLIAPGLAVPHARLPGLAEPLVAMGLSREGVAFGSPEDDPVRVMILVLTPEDDPNLHMQLLAALAMDFSQPDAIGTVSHLATPAEVIAYFSGNLIAIADYLTAGDVMRENIPTLKETDTLRHAIAMFATSQAEEIPVLDREGDLRGVVALRDLLQFSLPEHLLWMEDLSPIYRFQPFADMLKSSGDTRIADVMREEFLKVDRDVPAIQLAKLFLVHHLRQLVITGKDGRLAGVVELKEFCAKLFWE</sequence>
<protein>
    <submittedName>
        <fullName evidence="4">CBS domain signal transduction protein /PTS system IIA component (Fru family)</fullName>
    </submittedName>
</protein>
<proteinExistence type="predicted"/>
<dbReference type="Gene3D" id="3.40.930.10">
    <property type="entry name" value="Mannitol-specific EII, Chain A"/>
    <property type="match status" value="1"/>
</dbReference>
<dbReference type="PROSITE" id="PS51371">
    <property type="entry name" value="CBS"/>
    <property type="match status" value="1"/>
</dbReference>
<dbReference type="InterPro" id="IPR000644">
    <property type="entry name" value="CBS_dom"/>
</dbReference>
<dbReference type="Proteomes" id="UP000245959">
    <property type="component" value="Unassembled WGS sequence"/>
</dbReference>
<dbReference type="PROSITE" id="PS00372">
    <property type="entry name" value="PTS_EIIA_TYPE_2_HIS"/>
    <property type="match status" value="1"/>
</dbReference>
<dbReference type="EMBL" id="QEKH01000044">
    <property type="protein sequence ID" value="PVY35120.1"/>
    <property type="molecule type" value="Genomic_DNA"/>
</dbReference>
<evidence type="ECO:0000256" key="1">
    <source>
        <dbReference type="PROSITE-ProRule" id="PRU00703"/>
    </source>
</evidence>
<keyword evidence="5" id="KW-1185">Reference proteome</keyword>
<accession>A0A2U1AFE1</accession>
<dbReference type="SUPFAM" id="SSF54631">
    <property type="entry name" value="CBS-domain pair"/>
    <property type="match status" value="1"/>
</dbReference>
<dbReference type="CDD" id="cd00211">
    <property type="entry name" value="PTS_IIA_fru"/>
    <property type="match status" value="1"/>
</dbReference>
<evidence type="ECO:0000259" key="2">
    <source>
        <dbReference type="PROSITE" id="PS51094"/>
    </source>
</evidence>
<feature type="domain" description="CBS" evidence="3">
    <location>
        <begin position="168"/>
        <end position="224"/>
    </location>
</feature>
<dbReference type="SUPFAM" id="SSF55804">
    <property type="entry name" value="Phoshotransferase/anion transport protein"/>
    <property type="match status" value="1"/>
</dbReference>
<dbReference type="CDD" id="cd02205">
    <property type="entry name" value="CBS_pair_SF"/>
    <property type="match status" value="1"/>
</dbReference>
<reference evidence="4 5" key="1">
    <citation type="submission" date="2018-04" db="EMBL/GenBank/DDBJ databases">
        <title>Genomic Encyclopedia of Type Strains, Phase IV (KMG-IV): sequencing the most valuable type-strain genomes for metagenomic binning, comparative biology and taxonomic classification.</title>
        <authorList>
            <person name="Goeker M."/>
        </authorList>
    </citation>
    <scope>NUCLEOTIDE SEQUENCE [LARGE SCALE GENOMIC DNA]</scope>
    <source>
        <strain evidence="4 5">DSM 14823</strain>
    </source>
</reference>
<gene>
    <name evidence="4" type="ORF">C8D82_14414</name>
</gene>